<sequence>MITNNQTIKVENMAVDNIINQFQLRQSVHDVVVDLSDKNILLIHKRISSALIILLDLQWFLF</sequence>
<proteinExistence type="predicted"/>
<dbReference type="EMBL" id="BART01002619">
    <property type="protein sequence ID" value="GAG65045.1"/>
    <property type="molecule type" value="Genomic_DNA"/>
</dbReference>
<name>X0Z6U4_9ZZZZ</name>
<dbReference type="AlphaFoldDB" id="X0Z6U4"/>
<organism evidence="1">
    <name type="scientific">marine sediment metagenome</name>
    <dbReference type="NCBI Taxonomy" id="412755"/>
    <lineage>
        <taxon>unclassified sequences</taxon>
        <taxon>metagenomes</taxon>
        <taxon>ecological metagenomes</taxon>
    </lineage>
</organism>
<gene>
    <name evidence="1" type="ORF">S01H4_07852</name>
</gene>
<reference evidence="1" key="1">
    <citation type="journal article" date="2014" name="Front. Microbiol.">
        <title>High frequency of phylogenetically diverse reductive dehalogenase-homologous genes in deep subseafloor sedimentary metagenomes.</title>
        <authorList>
            <person name="Kawai M."/>
            <person name="Futagami T."/>
            <person name="Toyoda A."/>
            <person name="Takaki Y."/>
            <person name="Nishi S."/>
            <person name="Hori S."/>
            <person name="Arai W."/>
            <person name="Tsubouchi T."/>
            <person name="Morono Y."/>
            <person name="Uchiyama I."/>
            <person name="Ito T."/>
            <person name="Fujiyama A."/>
            <person name="Inagaki F."/>
            <person name="Takami H."/>
        </authorList>
    </citation>
    <scope>NUCLEOTIDE SEQUENCE</scope>
    <source>
        <strain evidence="1">Expedition CK06-06</strain>
    </source>
</reference>
<evidence type="ECO:0000313" key="1">
    <source>
        <dbReference type="EMBL" id="GAG65045.1"/>
    </source>
</evidence>
<comment type="caution">
    <text evidence="1">The sequence shown here is derived from an EMBL/GenBank/DDBJ whole genome shotgun (WGS) entry which is preliminary data.</text>
</comment>
<accession>X0Z6U4</accession>
<protein>
    <submittedName>
        <fullName evidence="1">Uncharacterized protein</fullName>
    </submittedName>
</protein>